<feature type="compositionally biased region" description="Polar residues" evidence="1">
    <location>
        <begin position="207"/>
        <end position="224"/>
    </location>
</feature>
<evidence type="ECO:0000313" key="2">
    <source>
        <dbReference type="EMBL" id="KAF9700810.1"/>
    </source>
</evidence>
<dbReference type="EMBL" id="RZGK01000003">
    <property type="protein sequence ID" value="KAF9700810.1"/>
    <property type="molecule type" value="Genomic_DNA"/>
</dbReference>
<keyword evidence="3" id="KW-1185">Reference proteome</keyword>
<evidence type="ECO:0000256" key="1">
    <source>
        <dbReference type="SAM" id="MobiDB-lite"/>
    </source>
</evidence>
<evidence type="ECO:0000313" key="3">
    <source>
        <dbReference type="Proteomes" id="UP000651452"/>
    </source>
</evidence>
<proteinExistence type="predicted"/>
<comment type="caution">
    <text evidence="2">The sequence shown here is derived from an EMBL/GenBank/DDBJ whole genome shotgun (WGS) entry which is preliminary data.</text>
</comment>
<accession>A0A8H7MMH7</accession>
<organism evidence="2 3">
    <name type="scientific">Ascochyta lentis</name>
    <dbReference type="NCBI Taxonomy" id="205686"/>
    <lineage>
        <taxon>Eukaryota</taxon>
        <taxon>Fungi</taxon>
        <taxon>Dikarya</taxon>
        <taxon>Ascomycota</taxon>
        <taxon>Pezizomycotina</taxon>
        <taxon>Dothideomycetes</taxon>
        <taxon>Pleosporomycetidae</taxon>
        <taxon>Pleosporales</taxon>
        <taxon>Pleosporineae</taxon>
        <taxon>Didymellaceae</taxon>
        <taxon>Ascochyta</taxon>
    </lineage>
</organism>
<sequence length="761" mass="85042">MMALAAFDTFGLSQHAVFCPQPLFIQKKARRAAFRKRIFHDIIDEIKSDIWESPHNCTTEEFLFGWADPLEVPSTWTATPLPISRLPSNQPLTIRKNRESRSSTSASDMGDRRYFSRYSSQDDALDGGPVSAPALTETAPWPLFDTPSSYESAHVPSATDVVDGLVKTAAQDAIENASQRRSLPTERRPSRLRLFTGLSRLRRTDTGESSGDSGNASDLASPTSPEACKHDEFRVELQQEPSDDAVEAGARLGSIIGRIARRLPSPAEYRHEDLETVNLAECKSAPTTLRAAARIYSEVTQLSREEQQDFWISVEIEGTLHNRALLPDSTIDVIFVVDNAYYVSRECLSRALDAVNGALYHLDRGDRVALYTTHCTHQSVTGNRPDLLFPIRPFGADTEEILHAITATIAKCGTQSWKPPRPNPCMAEVILGVTKSLANESLKSRRTHVVLLSPAAHVLHDVSRSCPDMYIHQINPAAVPYRPLPNIGDMGCNDECCENVFISNWNHFQSLPGRIKCILKYARSARPVGEITKVCIDVRAKDGCEVIECLGAKDIASLRLGQVHTIFARLRITRSATKEIDLRSSNPVFNSSLDAKDLRLQLQNAVAVGAVKAHLLDVQVYYQNTLHEKDCWNYSETPFLVVRDLGGLAPPINTAVEVYRRQLFQNFVRLDADTAKTEAQALLSTFTEDQDPSKKLVQRIAKEVDRHQRVLDYEREHRQKLPLCPGPITVDASPHEWLVEAWNRKKSKRQGVAVVKEENEQ</sequence>
<dbReference type="Proteomes" id="UP000651452">
    <property type="component" value="Unassembled WGS sequence"/>
</dbReference>
<protein>
    <submittedName>
        <fullName evidence="2">Uncharacterized protein</fullName>
    </submittedName>
</protein>
<name>A0A8H7MMH7_9PLEO</name>
<dbReference type="AlphaFoldDB" id="A0A8H7MMH7"/>
<reference evidence="2" key="2">
    <citation type="submission" date="2020-09" db="EMBL/GenBank/DDBJ databases">
        <title>Reference genome assembly for Australian Ascochyta lentis isolate Al4.</title>
        <authorList>
            <person name="Lee R.C."/>
            <person name="Farfan-Caceres L.M."/>
            <person name="Debler J.W."/>
            <person name="Williams A.H."/>
            <person name="Henares B.M."/>
        </authorList>
    </citation>
    <scope>NUCLEOTIDE SEQUENCE</scope>
    <source>
        <strain evidence="2">Al4</strain>
    </source>
</reference>
<reference evidence="2" key="1">
    <citation type="submission" date="2018-12" db="EMBL/GenBank/DDBJ databases">
        <authorList>
            <person name="Syme R.A."/>
            <person name="Farfan-Caceres L."/>
            <person name="Lichtenzveig J."/>
        </authorList>
    </citation>
    <scope>NUCLEOTIDE SEQUENCE</scope>
    <source>
        <strain evidence="2">Al4</strain>
    </source>
</reference>
<gene>
    <name evidence="2" type="ORF">EKO04_001384</name>
</gene>
<feature type="region of interest" description="Disordered" evidence="1">
    <location>
        <begin position="176"/>
        <end position="226"/>
    </location>
</feature>
<feature type="region of interest" description="Disordered" evidence="1">
    <location>
        <begin position="87"/>
        <end position="113"/>
    </location>
</feature>
<dbReference type="OrthoDB" id="3760848at2759"/>